<organism evidence="3 4">
    <name type="scientific">Populus tomentosa</name>
    <name type="common">Chinese white poplar</name>
    <dbReference type="NCBI Taxonomy" id="118781"/>
    <lineage>
        <taxon>Eukaryota</taxon>
        <taxon>Viridiplantae</taxon>
        <taxon>Streptophyta</taxon>
        <taxon>Embryophyta</taxon>
        <taxon>Tracheophyta</taxon>
        <taxon>Spermatophyta</taxon>
        <taxon>Magnoliopsida</taxon>
        <taxon>eudicotyledons</taxon>
        <taxon>Gunneridae</taxon>
        <taxon>Pentapetalae</taxon>
        <taxon>rosids</taxon>
        <taxon>fabids</taxon>
        <taxon>Malpighiales</taxon>
        <taxon>Salicaceae</taxon>
        <taxon>Saliceae</taxon>
        <taxon>Populus</taxon>
    </lineage>
</organism>
<keyword evidence="4" id="KW-1185">Reference proteome</keyword>
<dbReference type="EMBL" id="JAAWWB010000002">
    <property type="protein sequence ID" value="KAG6788412.1"/>
    <property type="molecule type" value="Genomic_DNA"/>
</dbReference>
<dbReference type="InterPro" id="IPR009675">
    <property type="entry name" value="TPX2_fam"/>
</dbReference>
<dbReference type="GO" id="GO:0060236">
    <property type="term" value="P:regulation of mitotic spindle organization"/>
    <property type="evidence" value="ECO:0007669"/>
    <property type="project" value="InterPro"/>
</dbReference>
<evidence type="ECO:0000313" key="4">
    <source>
        <dbReference type="Proteomes" id="UP000886885"/>
    </source>
</evidence>
<feature type="region of interest" description="Disordered" evidence="1">
    <location>
        <begin position="470"/>
        <end position="489"/>
    </location>
</feature>
<dbReference type="GO" id="GO:0090307">
    <property type="term" value="P:mitotic spindle assembly"/>
    <property type="evidence" value="ECO:0007669"/>
    <property type="project" value="TreeGrafter"/>
</dbReference>
<accession>A0A8X8AK93</accession>
<sequence length="558" mass="63615">MLQECAFWREMEMEEKMEVEFMVFEAREIDLDYEFGAPKYFDFTSRESIAEAREVQRWFDTAPSCPPSPFVAKFVYSLLENVNTSPKSKDEENMVTLLNDDMGPEVSAIEVDDTGLTFYHQKSTDKSNPKAKSTVKPTFPRSSTLMKPTASQLAKQNHPTQIGVSRFQILLGQKERSLCNSSALESHSAKRQKLEGGHVCKIGDGKQQTDFIHKTSKKDDFVDKISSHAKLRLTVPRAPDLVTAHRAQRMRPKEQQYMTAPARRFKASPLNRKILEAPSFPLPKKSAPKLPEFQKKEAFVLYLVLRNASIASQEFHMKTLERAMQHNSSVSSSSFQCNDSNKGLDKPSTISESVKTESRSAYFKFAPTLLRPTTMNPPKQGRCGVTHAFEARPLNKKIFSSKGEMGVFQTSIRETTVPLEFNFHTEKRFQHNPPIDLFSKHLHPYAFQDAHILLACECQLSLTSELQPNNKSQLQFPQPSYLSTKGPKENRLNPLQTEQKMVHLVKERQSIFGGKQQIQYGSNMGTNEVRNQSIRRSLGIRNHGSPYRLRSIVYRGRN</sequence>
<dbReference type="InterPro" id="IPR027330">
    <property type="entry name" value="TPX2_central_dom"/>
</dbReference>
<gene>
    <name evidence="3" type="ORF">POTOM_004478</name>
</gene>
<protein>
    <recommendedName>
        <fullName evidence="2">TPX2 central domain-containing protein</fullName>
    </recommendedName>
</protein>
<proteinExistence type="predicted"/>
<feature type="region of interest" description="Disordered" evidence="1">
    <location>
        <begin position="120"/>
        <end position="144"/>
    </location>
</feature>
<feature type="compositionally biased region" description="Polar residues" evidence="1">
    <location>
        <begin position="470"/>
        <end position="483"/>
    </location>
</feature>
<evidence type="ECO:0000259" key="2">
    <source>
        <dbReference type="Pfam" id="PF12214"/>
    </source>
</evidence>
<dbReference type="AlphaFoldDB" id="A0A8X8AK93"/>
<dbReference type="Pfam" id="PF12214">
    <property type="entry name" value="TPX2_importin"/>
    <property type="match status" value="2"/>
</dbReference>
<reference evidence="3" key="1">
    <citation type="journal article" date="2020" name="bioRxiv">
        <title>Hybrid origin of Populus tomentosa Carr. identified through genome sequencing and phylogenomic analysis.</title>
        <authorList>
            <person name="An X."/>
            <person name="Gao K."/>
            <person name="Chen Z."/>
            <person name="Li J."/>
            <person name="Yang X."/>
            <person name="Yang X."/>
            <person name="Zhou J."/>
            <person name="Guo T."/>
            <person name="Zhao T."/>
            <person name="Huang S."/>
            <person name="Miao D."/>
            <person name="Khan W.U."/>
            <person name="Rao P."/>
            <person name="Ye M."/>
            <person name="Lei B."/>
            <person name="Liao W."/>
            <person name="Wang J."/>
            <person name="Ji L."/>
            <person name="Li Y."/>
            <person name="Guo B."/>
            <person name="Mustafa N.S."/>
            <person name="Li S."/>
            <person name="Yun Q."/>
            <person name="Keller S.R."/>
            <person name="Mao J."/>
            <person name="Zhang R."/>
            <person name="Strauss S.H."/>
        </authorList>
    </citation>
    <scope>NUCLEOTIDE SEQUENCE</scope>
    <source>
        <strain evidence="3">GM15</strain>
        <tissue evidence="3">Leaf</tissue>
    </source>
</reference>
<dbReference type="PANTHER" id="PTHR14326">
    <property type="entry name" value="TARGETING PROTEIN FOR XKLP2"/>
    <property type="match status" value="1"/>
</dbReference>
<comment type="caution">
    <text evidence="3">The sequence shown here is derived from an EMBL/GenBank/DDBJ whole genome shotgun (WGS) entry which is preliminary data.</text>
</comment>
<feature type="domain" description="TPX2 central" evidence="2">
    <location>
        <begin position="231"/>
        <end position="295"/>
    </location>
</feature>
<dbReference type="GO" id="GO:0005880">
    <property type="term" value="C:nuclear microtubule"/>
    <property type="evidence" value="ECO:0007669"/>
    <property type="project" value="TreeGrafter"/>
</dbReference>
<dbReference type="PANTHER" id="PTHR14326:SF15">
    <property type="entry name" value="OS06G0130200 PROTEIN"/>
    <property type="match status" value="1"/>
</dbReference>
<dbReference type="GO" id="GO:0030295">
    <property type="term" value="F:protein kinase activator activity"/>
    <property type="evidence" value="ECO:0007669"/>
    <property type="project" value="TreeGrafter"/>
</dbReference>
<name>A0A8X8AK93_POPTO</name>
<dbReference type="Proteomes" id="UP000886885">
    <property type="component" value="Chromosome 1D"/>
</dbReference>
<evidence type="ECO:0000313" key="3">
    <source>
        <dbReference type="EMBL" id="KAG6788412.1"/>
    </source>
</evidence>
<dbReference type="GO" id="GO:0008017">
    <property type="term" value="F:microtubule binding"/>
    <property type="evidence" value="ECO:0007669"/>
    <property type="project" value="TreeGrafter"/>
</dbReference>
<evidence type="ECO:0000256" key="1">
    <source>
        <dbReference type="SAM" id="MobiDB-lite"/>
    </source>
</evidence>
<feature type="region of interest" description="Disordered" evidence="1">
    <location>
        <begin position="330"/>
        <end position="351"/>
    </location>
</feature>
<dbReference type="GO" id="GO:0005819">
    <property type="term" value="C:spindle"/>
    <property type="evidence" value="ECO:0007669"/>
    <property type="project" value="InterPro"/>
</dbReference>
<feature type="domain" description="TPX2 central" evidence="2">
    <location>
        <begin position="312"/>
        <end position="423"/>
    </location>
</feature>
<dbReference type="OrthoDB" id="1684416at2759"/>